<keyword evidence="1" id="KW-0175">Coiled coil</keyword>
<evidence type="ECO:0000313" key="3">
    <source>
        <dbReference type="Proteomes" id="UP000078542"/>
    </source>
</evidence>
<keyword evidence="3" id="KW-1185">Reference proteome</keyword>
<evidence type="ECO:0000313" key="2">
    <source>
        <dbReference type="EMBL" id="KYM95795.1"/>
    </source>
</evidence>
<accession>A0A151I9U0</accession>
<organism evidence="2 3">
    <name type="scientific">Cyphomyrmex costatus</name>
    <dbReference type="NCBI Taxonomy" id="456900"/>
    <lineage>
        <taxon>Eukaryota</taxon>
        <taxon>Metazoa</taxon>
        <taxon>Ecdysozoa</taxon>
        <taxon>Arthropoda</taxon>
        <taxon>Hexapoda</taxon>
        <taxon>Insecta</taxon>
        <taxon>Pterygota</taxon>
        <taxon>Neoptera</taxon>
        <taxon>Endopterygota</taxon>
        <taxon>Hymenoptera</taxon>
        <taxon>Apocrita</taxon>
        <taxon>Aculeata</taxon>
        <taxon>Formicoidea</taxon>
        <taxon>Formicidae</taxon>
        <taxon>Myrmicinae</taxon>
        <taxon>Cyphomyrmex</taxon>
    </lineage>
</organism>
<gene>
    <name evidence="2" type="ORF">ALC62_13556</name>
</gene>
<proteinExistence type="predicted"/>
<dbReference type="AlphaFoldDB" id="A0A151I9U0"/>
<dbReference type="Proteomes" id="UP000078542">
    <property type="component" value="Unassembled WGS sequence"/>
</dbReference>
<sequence>IARWRCGNEERGNKYWMKEEERKCRLCERERENVEHLKNRCEYVREKGERGVDVLDEDGRGIRWMEMIERVRGERERERERERM</sequence>
<dbReference type="EMBL" id="KQ978272">
    <property type="protein sequence ID" value="KYM95795.1"/>
    <property type="molecule type" value="Genomic_DNA"/>
</dbReference>
<feature type="coiled-coil region" evidence="1">
    <location>
        <begin position="17"/>
        <end position="47"/>
    </location>
</feature>
<name>A0A151I9U0_9HYME</name>
<evidence type="ECO:0008006" key="4">
    <source>
        <dbReference type="Google" id="ProtNLM"/>
    </source>
</evidence>
<protein>
    <recommendedName>
        <fullName evidence="4">Reverse transcriptase zinc-binding domain-containing protein</fullName>
    </recommendedName>
</protein>
<evidence type="ECO:0000256" key="1">
    <source>
        <dbReference type="SAM" id="Coils"/>
    </source>
</evidence>
<feature type="non-terminal residue" evidence="2">
    <location>
        <position position="1"/>
    </location>
</feature>
<reference evidence="2 3" key="1">
    <citation type="submission" date="2016-03" db="EMBL/GenBank/DDBJ databases">
        <title>Cyphomyrmex costatus WGS genome.</title>
        <authorList>
            <person name="Nygaard S."/>
            <person name="Hu H."/>
            <person name="Boomsma J."/>
            <person name="Zhang G."/>
        </authorList>
    </citation>
    <scope>NUCLEOTIDE SEQUENCE [LARGE SCALE GENOMIC DNA]</scope>
    <source>
        <strain evidence="2">MS0001</strain>
        <tissue evidence="2">Whole body</tissue>
    </source>
</reference>